<reference evidence="8" key="3">
    <citation type="submission" date="2025-09" db="UniProtKB">
        <authorList>
            <consortium name="Ensembl"/>
        </authorList>
    </citation>
    <scope>IDENTIFICATION</scope>
</reference>
<evidence type="ECO:0000256" key="4">
    <source>
        <dbReference type="ARBA" id="ARBA00022833"/>
    </source>
</evidence>
<dbReference type="AlphaFoldDB" id="A0AAY4E6P6"/>
<dbReference type="SMART" id="SM00355">
    <property type="entry name" value="ZnF_C2H2"/>
    <property type="match status" value="3"/>
</dbReference>
<proteinExistence type="predicted"/>
<dbReference type="FunFam" id="3.30.160.60:FF:000417">
    <property type="entry name" value="Zinc finger protein"/>
    <property type="match status" value="1"/>
</dbReference>
<evidence type="ECO:0000256" key="6">
    <source>
        <dbReference type="SAM" id="MobiDB-lite"/>
    </source>
</evidence>
<feature type="domain" description="C2H2-type" evidence="7">
    <location>
        <begin position="181"/>
        <end position="208"/>
    </location>
</feature>
<dbReference type="FunFam" id="3.30.160.60:FF:000446">
    <property type="entry name" value="Zinc finger protein"/>
    <property type="match status" value="1"/>
</dbReference>
<dbReference type="PROSITE" id="PS00028">
    <property type="entry name" value="ZINC_FINGER_C2H2_1"/>
    <property type="match status" value="3"/>
</dbReference>
<reference evidence="8 9" key="1">
    <citation type="submission" date="2020-06" db="EMBL/GenBank/DDBJ databases">
        <authorList>
            <consortium name="Wellcome Sanger Institute Data Sharing"/>
        </authorList>
    </citation>
    <scope>NUCLEOTIDE SEQUENCE [LARGE SCALE GENOMIC DNA]</scope>
</reference>
<accession>A0AAY4E6P6</accession>
<dbReference type="Ensembl" id="ENSDCDT00010063830.1">
    <property type="protein sequence ID" value="ENSDCDP00010053328.1"/>
    <property type="gene ID" value="ENSDCDG00010030993.1"/>
</dbReference>
<dbReference type="GO" id="GO:0000978">
    <property type="term" value="F:RNA polymerase II cis-regulatory region sequence-specific DNA binding"/>
    <property type="evidence" value="ECO:0007669"/>
    <property type="project" value="TreeGrafter"/>
</dbReference>
<dbReference type="Pfam" id="PF00096">
    <property type="entry name" value="zf-C2H2"/>
    <property type="match status" value="3"/>
</dbReference>
<feature type="compositionally biased region" description="Polar residues" evidence="6">
    <location>
        <begin position="131"/>
        <end position="145"/>
    </location>
</feature>
<keyword evidence="2" id="KW-0677">Repeat</keyword>
<dbReference type="Proteomes" id="UP000694580">
    <property type="component" value="Chromosome 18"/>
</dbReference>
<evidence type="ECO:0000256" key="3">
    <source>
        <dbReference type="ARBA" id="ARBA00022771"/>
    </source>
</evidence>
<keyword evidence="1" id="KW-0479">Metal-binding</keyword>
<dbReference type="PROSITE" id="PS50157">
    <property type="entry name" value="ZINC_FINGER_C2H2_2"/>
    <property type="match status" value="3"/>
</dbReference>
<dbReference type="GeneTree" id="ENSGT01150000286953"/>
<evidence type="ECO:0000259" key="7">
    <source>
        <dbReference type="PROSITE" id="PS50157"/>
    </source>
</evidence>
<organism evidence="8 9">
    <name type="scientific">Denticeps clupeoides</name>
    <name type="common">denticle herring</name>
    <dbReference type="NCBI Taxonomy" id="299321"/>
    <lineage>
        <taxon>Eukaryota</taxon>
        <taxon>Metazoa</taxon>
        <taxon>Chordata</taxon>
        <taxon>Craniata</taxon>
        <taxon>Vertebrata</taxon>
        <taxon>Euteleostomi</taxon>
        <taxon>Actinopterygii</taxon>
        <taxon>Neopterygii</taxon>
        <taxon>Teleostei</taxon>
        <taxon>Clupei</taxon>
        <taxon>Clupeiformes</taxon>
        <taxon>Denticipitoidei</taxon>
        <taxon>Denticipitidae</taxon>
        <taxon>Denticeps</taxon>
    </lineage>
</organism>
<keyword evidence="3 5" id="KW-0863">Zinc-finger</keyword>
<dbReference type="InterPro" id="IPR036236">
    <property type="entry name" value="Znf_C2H2_sf"/>
</dbReference>
<dbReference type="PANTHER" id="PTHR23235:SF120">
    <property type="entry name" value="KRUPPEL-LIKE FACTOR 15"/>
    <property type="match status" value="1"/>
</dbReference>
<evidence type="ECO:0000256" key="1">
    <source>
        <dbReference type="ARBA" id="ARBA00022723"/>
    </source>
</evidence>
<dbReference type="InterPro" id="IPR013087">
    <property type="entry name" value="Znf_C2H2_type"/>
</dbReference>
<dbReference type="GO" id="GO:0000981">
    <property type="term" value="F:DNA-binding transcription factor activity, RNA polymerase II-specific"/>
    <property type="evidence" value="ECO:0007669"/>
    <property type="project" value="TreeGrafter"/>
</dbReference>
<dbReference type="GO" id="GO:0008270">
    <property type="term" value="F:zinc ion binding"/>
    <property type="evidence" value="ECO:0007669"/>
    <property type="project" value="UniProtKB-KW"/>
</dbReference>
<dbReference type="PANTHER" id="PTHR23235">
    <property type="entry name" value="KRUEPPEL-LIKE TRANSCRIPTION FACTOR"/>
    <property type="match status" value="1"/>
</dbReference>
<evidence type="ECO:0000313" key="9">
    <source>
        <dbReference type="Proteomes" id="UP000694580"/>
    </source>
</evidence>
<evidence type="ECO:0000313" key="8">
    <source>
        <dbReference type="Ensembl" id="ENSDCDP00010053328.1"/>
    </source>
</evidence>
<feature type="region of interest" description="Disordered" evidence="6">
    <location>
        <begin position="1"/>
        <end position="47"/>
    </location>
</feature>
<keyword evidence="4" id="KW-0862">Zinc</keyword>
<feature type="domain" description="C2H2-type" evidence="7">
    <location>
        <begin position="153"/>
        <end position="180"/>
    </location>
</feature>
<dbReference type="Gene3D" id="3.30.160.60">
    <property type="entry name" value="Classic Zinc Finger"/>
    <property type="match status" value="3"/>
</dbReference>
<protein>
    <recommendedName>
        <fullName evidence="7">C2H2-type domain-containing protein</fullName>
    </recommendedName>
</protein>
<name>A0AAY4E6P6_9TELE</name>
<feature type="compositionally biased region" description="Polar residues" evidence="6">
    <location>
        <begin position="38"/>
        <end position="47"/>
    </location>
</feature>
<dbReference type="SUPFAM" id="SSF57667">
    <property type="entry name" value="beta-beta-alpha zinc fingers"/>
    <property type="match status" value="2"/>
</dbReference>
<evidence type="ECO:0000256" key="5">
    <source>
        <dbReference type="PROSITE-ProRule" id="PRU00042"/>
    </source>
</evidence>
<dbReference type="FunFam" id="3.30.160.60:FF:000624">
    <property type="entry name" value="zinc finger protein 697"/>
    <property type="match status" value="1"/>
</dbReference>
<feature type="region of interest" description="Disordered" evidence="6">
    <location>
        <begin position="121"/>
        <end position="145"/>
    </location>
</feature>
<feature type="domain" description="C2H2-type" evidence="7">
    <location>
        <begin position="209"/>
        <end position="236"/>
    </location>
</feature>
<feature type="compositionally biased region" description="Polar residues" evidence="6">
    <location>
        <begin position="9"/>
        <end position="29"/>
    </location>
</feature>
<sequence>LGSHAIVMTPQTCSLSLPSQHPRSLSGSAVSPKHENVRGQNYPQLSSTDVKDARQQGFFGSPWTSGENGEGSSPDVYEVEYKPALYKQDELNDGHGGGTAGVDLEDQQTEFGKVEQAVTAPCPPLSDLTPHGQSTRSTVSLPLPSSRTGPRSYVCDQCGRGFSHMHVLKRHHIVHSGLKPHVCGNCGKRFALQDSLRRHQRIHTGERPYGCSLCGKRFTQRTHLNIHMSVHTGVRPFTCAFLCSDYCFAHSWHSLDELQEVVT</sequence>
<reference evidence="8" key="2">
    <citation type="submission" date="2025-08" db="UniProtKB">
        <authorList>
            <consortium name="Ensembl"/>
        </authorList>
    </citation>
    <scope>IDENTIFICATION</scope>
</reference>
<evidence type="ECO:0000256" key="2">
    <source>
        <dbReference type="ARBA" id="ARBA00022737"/>
    </source>
</evidence>
<keyword evidence="9" id="KW-1185">Reference proteome</keyword>